<evidence type="ECO:0000313" key="3">
    <source>
        <dbReference type="Proteomes" id="UP000541425"/>
    </source>
</evidence>
<evidence type="ECO:0000256" key="1">
    <source>
        <dbReference type="SAM" id="Phobius"/>
    </source>
</evidence>
<accession>A0A7W5UJ27</accession>
<feature type="transmembrane region" description="Helical" evidence="1">
    <location>
        <begin position="38"/>
        <end position="61"/>
    </location>
</feature>
<dbReference type="Proteomes" id="UP000541425">
    <property type="component" value="Unassembled WGS sequence"/>
</dbReference>
<gene>
    <name evidence="2" type="ORF">FHS60_001279</name>
</gene>
<dbReference type="EMBL" id="JACICA010000005">
    <property type="protein sequence ID" value="MBB3702810.1"/>
    <property type="molecule type" value="Genomic_DNA"/>
</dbReference>
<keyword evidence="1" id="KW-1133">Transmembrane helix</keyword>
<organism evidence="2 3">
    <name type="scientific">Alloprevotella rava</name>
    <dbReference type="NCBI Taxonomy" id="671218"/>
    <lineage>
        <taxon>Bacteria</taxon>
        <taxon>Pseudomonadati</taxon>
        <taxon>Bacteroidota</taxon>
        <taxon>Bacteroidia</taxon>
        <taxon>Bacteroidales</taxon>
        <taxon>Prevotellaceae</taxon>
        <taxon>Alloprevotella</taxon>
    </lineage>
</organism>
<proteinExistence type="predicted"/>
<dbReference type="AlphaFoldDB" id="A0A7W5UJ27"/>
<comment type="caution">
    <text evidence="2">The sequence shown here is derived from an EMBL/GenBank/DDBJ whole genome shotgun (WGS) entry which is preliminary data.</text>
</comment>
<evidence type="ECO:0000313" key="2">
    <source>
        <dbReference type="EMBL" id="MBB3702810.1"/>
    </source>
</evidence>
<sequence>MCHSLSRFIIMGRILRELLIVGVSLWCIAFLCPMDRAFLVRCLIVSAGFLIVLADGLIVSAGGIRGRERWKICQLKIPYFYCLGEIFIFAAENAENS</sequence>
<reference evidence="2 3" key="1">
    <citation type="submission" date="2020-08" db="EMBL/GenBank/DDBJ databases">
        <title>Genomic Encyclopedia of Type Strains, Phase IV (KMG-IV): sequencing the most valuable type-strain genomes for metagenomic binning, comparative biology and taxonomic classification.</title>
        <authorList>
            <person name="Goeker M."/>
        </authorList>
    </citation>
    <scope>NUCLEOTIDE SEQUENCE [LARGE SCALE GENOMIC DNA]</scope>
    <source>
        <strain evidence="2 3">DSM 22548</strain>
    </source>
</reference>
<keyword evidence="1" id="KW-0812">Transmembrane</keyword>
<feature type="transmembrane region" description="Helical" evidence="1">
    <location>
        <begin position="14"/>
        <end position="32"/>
    </location>
</feature>
<keyword evidence="1" id="KW-0472">Membrane</keyword>
<protein>
    <submittedName>
        <fullName evidence="2">Uncharacterized protein</fullName>
    </submittedName>
</protein>
<name>A0A7W5UJ27_9BACT</name>